<proteinExistence type="predicted"/>
<sequence>MFFKFTEQSCSKSKQYIYKYTQKFNSFSIKTIYKILTRLFSNDFDIRFVSTILNSKFTSNINFKDNLLASLKHDNRNLTTEHQNIIVSIFSKYFENYLKNVSHYDSTKVFLLNELLKVVFHNIDLSLYITIENLKDYYNKKNHNLLDFDDYSFMINFFKEYALMGDCVSSISENLFKDTE</sequence>
<dbReference type="AlphaFoldDB" id="A0AB37I9I2"/>
<dbReference type="EMBL" id="LESJ01000005">
    <property type="protein sequence ID" value="RBT68191.1"/>
    <property type="molecule type" value="Genomic_DNA"/>
</dbReference>
<name>A0AB37I9I2_ENTHR</name>
<reference evidence="1 2" key="1">
    <citation type="submission" date="2015-06" db="EMBL/GenBank/DDBJ databases">
        <title>The Genome Sequence of Enterococcus hirae 88EA1.</title>
        <authorList>
            <consortium name="The Broad Institute Genomics Platform"/>
            <consortium name="The Broad Institute Genome Sequencing Center for Infectious Disease"/>
            <person name="Earl A.M."/>
            <person name="Van Tyne D."/>
            <person name="Lebreton F."/>
            <person name="Saavedra J.T."/>
            <person name="Gilmore M.S."/>
            <person name="Manson McGuire A."/>
            <person name="Clock S."/>
            <person name="Crupain M."/>
            <person name="Rangan U."/>
            <person name="Young S."/>
            <person name="Abouelleil A."/>
            <person name="Cao P."/>
            <person name="Chapman S.B."/>
            <person name="Griggs A."/>
            <person name="Priest M."/>
            <person name="Shea T."/>
            <person name="Wortman J."/>
            <person name="Nusbaum C."/>
            <person name="Birren B."/>
        </authorList>
    </citation>
    <scope>NUCLEOTIDE SEQUENCE [LARGE SCALE GENOMIC DNA]</scope>
    <source>
        <strain evidence="1 2">88EA1</strain>
    </source>
</reference>
<organism evidence="1 2">
    <name type="scientific">Enterococcus hirae</name>
    <dbReference type="NCBI Taxonomy" id="1354"/>
    <lineage>
        <taxon>Bacteria</taxon>
        <taxon>Bacillati</taxon>
        <taxon>Bacillota</taxon>
        <taxon>Bacilli</taxon>
        <taxon>Lactobacillales</taxon>
        <taxon>Enterococcaceae</taxon>
        <taxon>Enterococcus</taxon>
    </lineage>
</organism>
<gene>
    <name evidence="1" type="ORF">EB03_01315</name>
</gene>
<accession>A0AB37I9I2</accession>
<protein>
    <submittedName>
        <fullName evidence="1">Uncharacterized protein</fullName>
    </submittedName>
</protein>
<evidence type="ECO:0000313" key="1">
    <source>
        <dbReference type="EMBL" id="RBT68191.1"/>
    </source>
</evidence>
<comment type="caution">
    <text evidence="1">The sequence shown here is derived from an EMBL/GenBank/DDBJ whole genome shotgun (WGS) entry which is preliminary data.</text>
</comment>
<evidence type="ECO:0000313" key="2">
    <source>
        <dbReference type="Proteomes" id="UP000253498"/>
    </source>
</evidence>
<dbReference type="Proteomes" id="UP000253498">
    <property type="component" value="Unassembled WGS sequence"/>
</dbReference>